<evidence type="ECO:0000313" key="4">
    <source>
        <dbReference type="Proteomes" id="UP000243205"/>
    </source>
</evidence>
<organism evidence="3 4">
    <name type="scientific">Desulfuromonas thiophila</name>
    <dbReference type="NCBI Taxonomy" id="57664"/>
    <lineage>
        <taxon>Bacteria</taxon>
        <taxon>Pseudomonadati</taxon>
        <taxon>Thermodesulfobacteriota</taxon>
        <taxon>Desulfuromonadia</taxon>
        <taxon>Desulfuromonadales</taxon>
        <taxon>Desulfuromonadaceae</taxon>
        <taxon>Desulfuromonas</taxon>
    </lineage>
</organism>
<evidence type="ECO:0000313" key="3">
    <source>
        <dbReference type="EMBL" id="SDE44060.1"/>
    </source>
</evidence>
<keyword evidence="2" id="KW-0131">Cell cycle</keyword>
<dbReference type="GO" id="GO:0007059">
    <property type="term" value="P:chromosome segregation"/>
    <property type="evidence" value="ECO:0007669"/>
    <property type="project" value="UniProtKB-UniRule"/>
</dbReference>
<dbReference type="OrthoDB" id="9811016at2"/>
<protein>
    <recommendedName>
        <fullName evidence="1 2">Segregation and condensation protein A</fullName>
    </recommendedName>
</protein>
<accession>A0A1G7CZ59</accession>
<dbReference type="GO" id="GO:0051301">
    <property type="term" value="P:cell division"/>
    <property type="evidence" value="ECO:0007669"/>
    <property type="project" value="UniProtKB-KW"/>
</dbReference>
<dbReference type="AlphaFoldDB" id="A0A1G7CZ59"/>
<dbReference type="Gene3D" id="6.10.250.2410">
    <property type="match status" value="1"/>
</dbReference>
<dbReference type="GO" id="GO:0006260">
    <property type="term" value="P:DNA replication"/>
    <property type="evidence" value="ECO:0007669"/>
    <property type="project" value="UniProtKB-UniRule"/>
</dbReference>
<comment type="similarity">
    <text evidence="2">Belongs to the ScpA family.</text>
</comment>
<keyword evidence="2" id="KW-0963">Cytoplasm</keyword>
<dbReference type="PANTHER" id="PTHR33969">
    <property type="entry name" value="SEGREGATION AND CONDENSATION PROTEIN A"/>
    <property type="match status" value="1"/>
</dbReference>
<dbReference type="GO" id="GO:0005737">
    <property type="term" value="C:cytoplasm"/>
    <property type="evidence" value="ECO:0007669"/>
    <property type="project" value="UniProtKB-SubCell"/>
</dbReference>
<dbReference type="InterPro" id="IPR003768">
    <property type="entry name" value="ScpA"/>
</dbReference>
<dbReference type="EMBL" id="FNAQ01000011">
    <property type="protein sequence ID" value="SDE44060.1"/>
    <property type="molecule type" value="Genomic_DNA"/>
</dbReference>
<dbReference type="HAMAP" id="MF_01805">
    <property type="entry name" value="ScpA"/>
    <property type="match status" value="1"/>
</dbReference>
<dbReference type="RefSeq" id="WP_092079054.1">
    <property type="nucleotide sequence ID" value="NZ_FNAQ01000011.1"/>
</dbReference>
<comment type="function">
    <text evidence="2">Participates in chromosomal partition during cell division. May act via the formation of a condensin-like complex containing Smc and ScpB that pull DNA away from mid-cell into both cell halves.</text>
</comment>
<keyword evidence="2" id="KW-0159">Chromosome partition</keyword>
<dbReference type="STRING" id="57664.SAMN05661003_11130"/>
<keyword evidence="2" id="KW-0132">Cell division</keyword>
<comment type="subcellular location">
    <subcellularLocation>
        <location evidence="2">Cytoplasm</location>
    </subcellularLocation>
    <text evidence="2">Associated with two foci at the outer edges of the nucleoid region in young cells, and at four foci within both cell halves in older cells.</text>
</comment>
<sequence length="275" mass="30942">MAETAGAGHYAVRLERFEGPLDLLLHLVLKNEVDIYDIPIATITAQYLDHLALMKAHQIDVASEFLVMAATLLHIKSRTLLPRPPAEEMVEEVGEDPRAELVQRLLEYRRYKESAAALERYPQLGRDVFARPALPPEVSDLADEVASPAALDVSLFDLVEALRRVLREKPPEPVHLLPMARYSLAQALHRLRQALQGRQRLSFAELFAPCPDRGWVVMCFLAMLELVRLRWLRLVQLESGGALYLQPGAALQQGRWPDEGLLAPLLRPSMTKAEP</sequence>
<evidence type="ECO:0000256" key="2">
    <source>
        <dbReference type="HAMAP-Rule" id="MF_01805"/>
    </source>
</evidence>
<comment type="subunit">
    <text evidence="2">Component of a cohesin-like complex composed of ScpA, ScpB and the Smc homodimer, in which ScpA and ScpB bind to the head domain of Smc. The presence of the three proteins is required for the association of the complex with DNA.</text>
</comment>
<keyword evidence="4" id="KW-1185">Reference proteome</keyword>
<proteinExistence type="inferred from homology"/>
<dbReference type="PANTHER" id="PTHR33969:SF2">
    <property type="entry name" value="SEGREGATION AND CONDENSATION PROTEIN A"/>
    <property type="match status" value="1"/>
</dbReference>
<dbReference type="Proteomes" id="UP000243205">
    <property type="component" value="Unassembled WGS sequence"/>
</dbReference>
<dbReference type="Pfam" id="PF02616">
    <property type="entry name" value="SMC_ScpA"/>
    <property type="match status" value="1"/>
</dbReference>
<evidence type="ECO:0000256" key="1">
    <source>
        <dbReference type="ARBA" id="ARBA00044777"/>
    </source>
</evidence>
<reference evidence="4" key="1">
    <citation type="submission" date="2016-10" db="EMBL/GenBank/DDBJ databases">
        <authorList>
            <person name="Varghese N."/>
            <person name="Submissions S."/>
        </authorList>
    </citation>
    <scope>NUCLEOTIDE SEQUENCE [LARGE SCALE GENOMIC DNA]</scope>
    <source>
        <strain evidence="4">DSM 8987</strain>
    </source>
</reference>
<gene>
    <name evidence="2" type="primary">scpA</name>
    <name evidence="3" type="ORF">SAMN05661003_11130</name>
</gene>
<name>A0A1G7CZ59_9BACT</name>